<evidence type="ECO:0000256" key="1">
    <source>
        <dbReference type="ARBA" id="ARBA00009986"/>
    </source>
</evidence>
<sequence length="457" mass="50350">MSDILQSINPYTGEVLATFPKLNEEAIDNAIDQSAKAFKEWSVTGIDQRCEVTKALAKLLTENKRSLAEMITREMGKPISESLAEVDKCILLVNYFAEQAPTILQPKKLPSDFDQSYLRYDPIGTIVAVMPWNFPLWQVIRFAVPTMLAGNAVMLKHASNVLGCGEFIQQLFQAAGYPLGSFRHLLIDSSQVEQVIAHPQVQGVTLTGSGNAGKAVAQLAGKYLKKCVLELGGSDALTITETADLDTATDRAFRSRMMNSGQTCIAAKRFIVHASIEEQVIEKLKALNESWRIGDPMDEETQMSVMSRTDLVDTVEEQLDKLIEQGAELVFGGNRKDNHFEPTLLRNITTDMLPFHDEIFGPVGVIVTYETEAEMVELINGVPFGLGSSFWTQDEAQAERVIPQIQAGALAINEMVKSSPKMPFGGVKESGFGREMGAEGMLEFTNMKTVIINGFKK</sequence>
<dbReference type="EMBL" id="AP025295">
    <property type="protein sequence ID" value="BDD01745.1"/>
    <property type="molecule type" value="Genomic_DNA"/>
</dbReference>
<dbReference type="Proteomes" id="UP001354989">
    <property type="component" value="Plasmid pPP3"/>
</dbReference>
<proteinExistence type="inferred from homology"/>
<evidence type="ECO:0000256" key="2">
    <source>
        <dbReference type="ARBA" id="ARBA00022857"/>
    </source>
</evidence>
<dbReference type="InterPro" id="IPR016163">
    <property type="entry name" value="Ald_DH_C"/>
</dbReference>
<dbReference type="InterPro" id="IPR044148">
    <property type="entry name" value="ALDH_GabD1-like"/>
</dbReference>
<keyword evidence="5" id="KW-0614">Plasmid</keyword>
<evidence type="ECO:0000313" key="6">
    <source>
        <dbReference type="Proteomes" id="UP001354989"/>
    </source>
</evidence>
<dbReference type="SUPFAM" id="SSF53720">
    <property type="entry name" value="ALDH-like"/>
    <property type="match status" value="1"/>
</dbReference>
<evidence type="ECO:0000313" key="5">
    <source>
        <dbReference type="EMBL" id="BDD01745.1"/>
    </source>
</evidence>
<evidence type="ECO:0000256" key="3">
    <source>
        <dbReference type="ARBA" id="ARBA00023002"/>
    </source>
</evidence>
<dbReference type="Pfam" id="PF00171">
    <property type="entry name" value="Aldedh"/>
    <property type="match status" value="1"/>
</dbReference>
<comment type="similarity">
    <text evidence="1">Belongs to the aldehyde dehydrogenase family.</text>
</comment>
<keyword evidence="3" id="KW-0560">Oxidoreductase</keyword>
<dbReference type="InterPro" id="IPR047110">
    <property type="entry name" value="GABD/Sad-like"/>
</dbReference>
<geneLocation type="plasmid" evidence="5 6">
    <name>pPP3</name>
</geneLocation>
<gene>
    <name evidence="5" type="ORF">PEPS_40250</name>
</gene>
<organism evidence="5 6">
    <name type="scientific">Persicobacter psychrovividus</name>
    <dbReference type="NCBI Taxonomy" id="387638"/>
    <lineage>
        <taxon>Bacteria</taxon>
        <taxon>Pseudomonadati</taxon>
        <taxon>Bacteroidota</taxon>
        <taxon>Cytophagia</taxon>
        <taxon>Cytophagales</taxon>
        <taxon>Persicobacteraceae</taxon>
        <taxon>Persicobacter</taxon>
    </lineage>
</organism>
<name>A0ABM7VL70_9BACT</name>
<dbReference type="PANTHER" id="PTHR43217:SF1">
    <property type="entry name" value="SUCCINATE SEMIALDEHYDE DEHYDROGENASE [NAD(P)+] SAD"/>
    <property type="match status" value="1"/>
</dbReference>
<keyword evidence="6" id="KW-1185">Reference proteome</keyword>
<protein>
    <submittedName>
        <fullName evidence="5">Succinate-semialdehyde dehydrogenase</fullName>
    </submittedName>
</protein>
<keyword evidence="2" id="KW-0521">NADP</keyword>
<accession>A0ABM7VL70</accession>
<dbReference type="PANTHER" id="PTHR43217">
    <property type="entry name" value="SUCCINATE SEMIALDEHYDE DEHYDROGENASE [NAD(P)+] SAD"/>
    <property type="match status" value="1"/>
</dbReference>
<dbReference type="InterPro" id="IPR015590">
    <property type="entry name" value="Aldehyde_DH_dom"/>
</dbReference>
<dbReference type="InterPro" id="IPR016161">
    <property type="entry name" value="Ald_DH/histidinol_DH"/>
</dbReference>
<dbReference type="RefSeq" id="WP_332920134.1">
    <property type="nucleotide sequence ID" value="NZ_AP025295.1"/>
</dbReference>
<dbReference type="Gene3D" id="3.40.309.10">
    <property type="entry name" value="Aldehyde Dehydrogenase, Chain A, domain 2"/>
    <property type="match status" value="1"/>
</dbReference>
<feature type="domain" description="Aldehyde dehydrogenase" evidence="4">
    <location>
        <begin position="5"/>
        <end position="450"/>
    </location>
</feature>
<dbReference type="Gene3D" id="3.40.605.10">
    <property type="entry name" value="Aldehyde Dehydrogenase, Chain A, domain 1"/>
    <property type="match status" value="1"/>
</dbReference>
<reference evidence="5 6" key="1">
    <citation type="submission" date="2021-12" db="EMBL/GenBank/DDBJ databases">
        <title>Genome sequencing of bacteria with rrn-lacking chromosome and rrn-plasmid.</title>
        <authorList>
            <person name="Anda M."/>
            <person name="Iwasaki W."/>
        </authorList>
    </citation>
    <scope>NUCLEOTIDE SEQUENCE [LARGE SCALE GENOMIC DNA]</scope>
    <source>
        <strain evidence="5 6">NBRC 101262</strain>
        <plasmid evidence="5 6">pPP3</plasmid>
    </source>
</reference>
<evidence type="ECO:0000259" key="4">
    <source>
        <dbReference type="Pfam" id="PF00171"/>
    </source>
</evidence>
<dbReference type="CDD" id="cd07100">
    <property type="entry name" value="ALDH_SSADH1_GabD1"/>
    <property type="match status" value="1"/>
</dbReference>
<dbReference type="InterPro" id="IPR016162">
    <property type="entry name" value="Ald_DH_N"/>
</dbReference>